<dbReference type="AlphaFoldDB" id="A0A540MPT0"/>
<dbReference type="PANTHER" id="PTHR36309">
    <property type="entry name" value="RNA-BINDING (RRM/RBD/RNP MOTIFS) FAMILY PROTEIN"/>
    <property type="match status" value="1"/>
</dbReference>
<dbReference type="STRING" id="106549.A0A540MPT0"/>
<organism evidence="1 2">
    <name type="scientific">Malus baccata</name>
    <name type="common">Siberian crab apple</name>
    <name type="synonym">Pyrus baccata</name>
    <dbReference type="NCBI Taxonomy" id="106549"/>
    <lineage>
        <taxon>Eukaryota</taxon>
        <taxon>Viridiplantae</taxon>
        <taxon>Streptophyta</taxon>
        <taxon>Embryophyta</taxon>
        <taxon>Tracheophyta</taxon>
        <taxon>Spermatophyta</taxon>
        <taxon>Magnoliopsida</taxon>
        <taxon>eudicotyledons</taxon>
        <taxon>Gunneridae</taxon>
        <taxon>Pentapetalae</taxon>
        <taxon>rosids</taxon>
        <taxon>fabids</taxon>
        <taxon>Rosales</taxon>
        <taxon>Rosaceae</taxon>
        <taxon>Amygdaloideae</taxon>
        <taxon>Maleae</taxon>
        <taxon>Malus</taxon>
    </lineage>
</organism>
<dbReference type="PANTHER" id="PTHR36309:SF1">
    <property type="entry name" value="RNA-BINDING (RRM_RBD_RNP MOTIFS) FAMILY PROTEIN"/>
    <property type="match status" value="1"/>
</dbReference>
<protein>
    <recommendedName>
        <fullName evidence="3">RRM domain-containing protein</fullName>
    </recommendedName>
</protein>
<proteinExistence type="predicted"/>
<evidence type="ECO:0000313" key="2">
    <source>
        <dbReference type="Proteomes" id="UP000315295"/>
    </source>
</evidence>
<reference evidence="1 2" key="1">
    <citation type="journal article" date="2019" name="G3 (Bethesda)">
        <title>Sequencing of a Wild Apple (Malus baccata) Genome Unravels the Differences Between Cultivated and Wild Apple Species Regarding Disease Resistance and Cold Tolerance.</title>
        <authorList>
            <person name="Chen X."/>
        </authorList>
    </citation>
    <scope>NUCLEOTIDE SEQUENCE [LARGE SCALE GENOMIC DNA]</scope>
    <source>
        <strain evidence="2">cv. Shandingzi</strain>
        <tissue evidence="1">Leaves</tissue>
    </source>
</reference>
<dbReference type="InterPro" id="IPR053316">
    <property type="entry name" value="Epigenetic_reg_gene_expr"/>
</dbReference>
<dbReference type="EMBL" id="VIEB01000206">
    <property type="protein sequence ID" value="TQE00798.1"/>
    <property type="molecule type" value="Genomic_DNA"/>
</dbReference>
<accession>A0A540MPT0</accession>
<gene>
    <name evidence="1" type="ORF">C1H46_013593</name>
</gene>
<name>A0A540MPT0_MALBA</name>
<sequence length="106" mass="12267">MRTSKFEYAAFEEKVKRTIYLDNISPQVTESVVKTALSHVIGKEITEFRFMILVLVEMENLKEASVIGKEITEFRFMILGIPRLVRALSAAANMFDERPTIPRRQM</sequence>
<evidence type="ECO:0000313" key="1">
    <source>
        <dbReference type="EMBL" id="TQE00798.1"/>
    </source>
</evidence>
<dbReference type="Proteomes" id="UP000315295">
    <property type="component" value="Unassembled WGS sequence"/>
</dbReference>
<keyword evidence="2" id="KW-1185">Reference proteome</keyword>
<comment type="caution">
    <text evidence="1">The sequence shown here is derived from an EMBL/GenBank/DDBJ whole genome shotgun (WGS) entry which is preliminary data.</text>
</comment>
<evidence type="ECO:0008006" key="3">
    <source>
        <dbReference type="Google" id="ProtNLM"/>
    </source>
</evidence>